<dbReference type="InterPro" id="IPR018480">
    <property type="entry name" value="PNAcMuramoyl-5peptid_Trfase_CS"/>
</dbReference>
<organism evidence="9 10">
    <name type="scientific">Cerasibacillus terrae</name>
    <dbReference type="NCBI Taxonomy" id="2498845"/>
    <lineage>
        <taxon>Bacteria</taxon>
        <taxon>Bacillati</taxon>
        <taxon>Bacillota</taxon>
        <taxon>Bacilli</taxon>
        <taxon>Bacillales</taxon>
        <taxon>Bacillaceae</taxon>
        <taxon>Cerasibacillus</taxon>
    </lineage>
</organism>
<dbReference type="AlphaFoldDB" id="A0A5C8P065"/>
<feature type="transmembrane region" description="Helical" evidence="8">
    <location>
        <begin position="314"/>
        <end position="331"/>
    </location>
</feature>
<dbReference type="Proteomes" id="UP000321574">
    <property type="component" value="Unassembled WGS sequence"/>
</dbReference>
<keyword evidence="7" id="KW-0460">Magnesium</keyword>
<comment type="caution">
    <text evidence="9">The sequence shown here is derived from an EMBL/GenBank/DDBJ whole genome shotgun (WGS) entry which is preliminary data.</text>
</comment>
<gene>
    <name evidence="9" type="ORF">FHP05_04705</name>
</gene>
<feature type="transmembrane region" description="Helical" evidence="8">
    <location>
        <begin position="238"/>
        <end position="259"/>
    </location>
</feature>
<feature type="transmembrane region" description="Helical" evidence="8">
    <location>
        <begin position="50"/>
        <end position="68"/>
    </location>
</feature>
<feature type="binding site" evidence="7">
    <location>
        <position position="153"/>
    </location>
    <ligand>
        <name>Mg(2+)</name>
        <dbReference type="ChEBI" id="CHEBI:18420"/>
    </ligand>
</feature>
<sequence>MWNISELVIAFLISIMTAILVTPLLIKIVNKLNIVDKPNQKRKFHKGEKPSLGGLAIFIGVAAGYLYLQPSHPYLDEIIIGAFIIILTGILDDVFGLKPIYKLLGQIAAALVVVSSGLIIDKLTIPFAGTVYLDDWGILITVLWIVGASNAINLIDGLDGLAAGVSTIAFTSIMIMAIMDYRVIVVYLAIILIGGTLGFLVHNFYPAKIFMGDTGALFLGYSIAVVSMFGLFKNVALFSFIVPFIVIAIPIYDTILAIIRRTLNKQGIATADREHIHYRLMSMGYSHRGSVLIIYGFSIFFGLMAIVFNSSTLLTSFVIMIGILLGIRLITEMAGVTYLNRQPLLNVFRKLSSDKQSFERDKH</sequence>
<dbReference type="EMBL" id="VDUW01000002">
    <property type="protein sequence ID" value="TXL66687.1"/>
    <property type="molecule type" value="Genomic_DNA"/>
</dbReference>
<keyword evidence="4 8" id="KW-0812">Transmembrane</keyword>
<dbReference type="OrthoDB" id="9783652at2"/>
<keyword evidence="7" id="KW-0479">Metal-binding</keyword>
<evidence type="ECO:0000256" key="8">
    <source>
        <dbReference type="SAM" id="Phobius"/>
    </source>
</evidence>
<dbReference type="CDD" id="cd06853">
    <property type="entry name" value="GT_WecA_like"/>
    <property type="match status" value="1"/>
</dbReference>
<evidence type="ECO:0000313" key="9">
    <source>
        <dbReference type="EMBL" id="TXL66687.1"/>
    </source>
</evidence>
<evidence type="ECO:0000256" key="5">
    <source>
        <dbReference type="ARBA" id="ARBA00022989"/>
    </source>
</evidence>
<dbReference type="PANTHER" id="PTHR22926">
    <property type="entry name" value="PHOSPHO-N-ACETYLMURAMOYL-PENTAPEPTIDE-TRANSFERASE"/>
    <property type="match status" value="1"/>
</dbReference>
<keyword evidence="5 8" id="KW-1133">Transmembrane helix</keyword>
<keyword evidence="2" id="KW-1003">Cell membrane</keyword>
<dbReference type="GO" id="GO:0071555">
    <property type="term" value="P:cell wall organization"/>
    <property type="evidence" value="ECO:0007669"/>
    <property type="project" value="TreeGrafter"/>
</dbReference>
<dbReference type="InterPro" id="IPR000715">
    <property type="entry name" value="Glycosyl_transferase_4"/>
</dbReference>
<comment type="subcellular location">
    <subcellularLocation>
        <location evidence="1">Cell membrane</location>
        <topology evidence="1">Multi-pass membrane protein</topology>
    </subcellularLocation>
</comment>
<keyword evidence="3 9" id="KW-0808">Transferase</keyword>
<comment type="cofactor">
    <cofactor evidence="7">
        <name>Mg(2+)</name>
        <dbReference type="ChEBI" id="CHEBI:18420"/>
    </cofactor>
</comment>
<feature type="transmembrane region" description="Helical" evidence="8">
    <location>
        <begin position="214"/>
        <end position="232"/>
    </location>
</feature>
<dbReference type="GO" id="GO:0046872">
    <property type="term" value="F:metal ion binding"/>
    <property type="evidence" value="ECO:0007669"/>
    <property type="project" value="UniProtKB-KW"/>
</dbReference>
<feature type="transmembrane region" description="Helical" evidence="8">
    <location>
        <begin position="184"/>
        <end position="202"/>
    </location>
</feature>
<evidence type="ECO:0000256" key="2">
    <source>
        <dbReference type="ARBA" id="ARBA00022475"/>
    </source>
</evidence>
<dbReference type="Pfam" id="PF00953">
    <property type="entry name" value="Glycos_transf_4"/>
    <property type="match status" value="1"/>
</dbReference>
<dbReference type="GO" id="GO:0044038">
    <property type="term" value="P:cell wall macromolecule biosynthetic process"/>
    <property type="evidence" value="ECO:0007669"/>
    <property type="project" value="TreeGrafter"/>
</dbReference>
<feature type="transmembrane region" description="Helical" evidence="8">
    <location>
        <begin position="289"/>
        <end position="308"/>
    </location>
</feature>
<dbReference type="PANTHER" id="PTHR22926:SF3">
    <property type="entry name" value="UNDECAPRENYL-PHOSPHATE ALPHA-N-ACETYLGLUCOSAMINYL 1-PHOSPHATE TRANSFERASE"/>
    <property type="match status" value="1"/>
</dbReference>
<evidence type="ECO:0000256" key="4">
    <source>
        <dbReference type="ARBA" id="ARBA00022692"/>
    </source>
</evidence>
<keyword evidence="6 8" id="KW-0472">Membrane</keyword>
<reference evidence="9 10" key="1">
    <citation type="submission" date="2019-06" db="EMBL/GenBank/DDBJ databases">
        <title>Cerasibacillus sp. nov., isolated from maize field.</title>
        <authorList>
            <person name="Lin S.-Y."/>
            <person name="Tsai C.-F."/>
            <person name="Young C.-C."/>
        </authorList>
    </citation>
    <scope>NUCLEOTIDE SEQUENCE [LARGE SCALE GENOMIC DNA]</scope>
    <source>
        <strain evidence="9 10">CC-CFT480</strain>
    </source>
</reference>
<name>A0A5C8P065_9BACI</name>
<feature type="binding site" evidence="7">
    <location>
        <position position="213"/>
    </location>
    <ligand>
        <name>Mg(2+)</name>
        <dbReference type="ChEBI" id="CHEBI:18420"/>
    </ligand>
</feature>
<evidence type="ECO:0000256" key="7">
    <source>
        <dbReference type="PIRSR" id="PIRSR600715-1"/>
    </source>
</evidence>
<dbReference type="GO" id="GO:0005886">
    <property type="term" value="C:plasma membrane"/>
    <property type="evidence" value="ECO:0007669"/>
    <property type="project" value="UniProtKB-SubCell"/>
</dbReference>
<feature type="transmembrane region" description="Helical" evidence="8">
    <location>
        <begin position="6"/>
        <end position="29"/>
    </location>
</feature>
<feature type="transmembrane region" description="Helical" evidence="8">
    <location>
        <begin position="74"/>
        <end position="91"/>
    </location>
</feature>
<keyword evidence="10" id="KW-1185">Reference proteome</keyword>
<evidence type="ECO:0000256" key="1">
    <source>
        <dbReference type="ARBA" id="ARBA00004651"/>
    </source>
</evidence>
<feature type="transmembrane region" description="Helical" evidence="8">
    <location>
        <begin position="158"/>
        <end position="178"/>
    </location>
</feature>
<dbReference type="GO" id="GO:0016780">
    <property type="term" value="F:phosphotransferase activity, for other substituted phosphate groups"/>
    <property type="evidence" value="ECO:0007669"/>
    <property type="project" value="InterPro"/>
</dbReference>
<dbReference type="GO" id="GO:0009103">
    <property type="term" value="P:lipopolysaccharide biosynthetic process"/>
    <property type="evidence" value="ECO:0007669"/>
    <property type="project" value="TreeGrafter"/>
</dbReference>
<evidence type="ECO:0000313" key="10">
    <source>
        <dbReference type="Proteomes" id="UP000321574"/>
    </source>
</evidence>
<evidence type="ECO:0000256" key="3">
    <source>
        <dbReference type="ARBA" id="ARBA00022679"/>
    </source>
</evidence>
<dbReference type="PROSITE" id="PS01348">
    <property type="entry name" value="MRAY_2"/>
    <property type="match status" value="1"/>
</dbReference>
<dbReference type="RefSeq" id="WP_147666086.1">
    <property type="nucleotide sequence ID" value="NZ_VDUW01000002.1"/>
</dbReference>
<proteinExistence type="predicted"/>
<protein>
    <submittedName>
        <fullName evidence="9">Undecaprenyl/decaprenyl-phosphate alpha-N-acetylglucosaminyl 1-phosphate transferase</fullName>
    </submittedName>
</protein>
<evidence type="ECO:0000256" key="6">
    <source>
        <dbReference type="ARBA" id="ARBA00023136"/>
    </source>
</evidence>
<accession>A0A5C8P065</accession>